<sequence>MGEEAQFPIPPYIDRIIEFDDGKSYELLQPLTTFRHCHDGTPPEARMVFICRLREQADAGTQEYVVKVKIRVPARGQDDDSEAPEAESSTTTRAELKALMKFREAKTTYAPLFVNYKKAVQGSSGPLPGGYMTFTVMTKMPGDSLHNLYFWGMSEEEREEIVQEFLVALRSIYTLGIEPVDCALRNVLWERETRRCTIIDFELWRETDGSIDDETKELQRWALARKPTAKNWWEAWNAQWRSAPDKDAARISLLLLSLWLRKTVDSIVNSSSQSHIWAQSSSKFCQSGSYQRFCDSRLGFVESTQARLRIESATTCLRIHALIITPSKSGGCRRALFVSLRVFAFLHIYAATSSLVILQYVAGTDITDNMIEQAAELFSRFYGVWGRRVRMSAAHLRRQILPDHGDHFYVRAMVGNELVGNVFATRYDSDESSASKVCWITQLCVDPRYRRQGLATTMIRLNLQNCGRNEDTWLGILSSQPAAILATLRACSSGPETDPGITARRAEGIMQSCPVSYVRHAKLRGSCFEEGAPEGVVSCADTSFWVDHGEPMGVLQSFKARNLRWAFGDLPEGHEFLALLDISVTPCTMRLEPSDMDDVVGKPGVSS</sequence>
<evidence type="ECO:0000259" key="1">
    <source>
        <dbReference type="PROSITE" id="PS51186"/>
    </source>
</evidence>
<proteinExistence type="predicted"/>
<evidence type="ECO:0000313" key="3">
    <source>
        <dbReference type="Proteomes" id="UP000054342"/>
    </source>
</evidence>
<dbReference type="Gene3D" id="3.40.630.30">
    <property type="match status" value="1"/>
</dbReference>
<feature type="domain" description="N-acetyltransferase" evidence="1">
    <location>
        <begin position="369"/>
        <end position="522"/>
    </location>
</feature>
<accession>A0A0D2E7Y4</accession>
<dbReference type="EMBL" id="KN847322">
    <property type="protein sequence ID" value="KIW51523.1"/>
    <property type="molecule type" value="Genomic_DNA"/>
</dbReference>
<dbReference type="HOGENOM" id="CLU_449793_0_0_1"/>
<dbReference type="SUPFAM" id="SSF56112">
    <property type="entry name" value="Protein kinase-like (PK-like)"/>
    <property type="match status" value="1"/>
</dbReference>
<dbReference type="CDD" id="cd04301">
    <property type="entry name" value="NAT_SF"/>
    <property type="match status" value="1"/>
</dbReference>
<dbReference type="OrthoDB" id="5401170at2759"/>
<dbReference type="AlphaFoldDB" id="A0A0D2E7Y4"/>
<dbReference type="Pfam" id="PF00583">
    <property type="entry name" value="Acetyltransf_1"/>
    <property type="match status" value="1"/>
</dbReference>
<keyword evidence="3" id="KW-1185">Reference proteome</keyword>
<protein>
    <recommendedName>
        <fullName evidence="1">N-acetyltransferase domain-containing protein</fullName>
    </recommendedName>
</protein>
<dbReference type="GeneID" id="25332142"/>
<reference evidence="2 3" key="1">
    <citation type="submission" date="2015-01" db="EMBL/GenBank/DDBJ databases">
        <title>The Genome Sequence of Exophiala xenobiotica CBS118157.</title>
        <authorList>
            <consortium name="The Broad Institute Genomics Platform"/>
            <person name="Cuomo C."/>
            <person name="de Hoog S."/>
            <person name="Gorbushina A."/>
            <person name="Stielow B."/>
            <person name="Teixiera M."/>
            <person name="Abouelleil A."/>
            <person name="Chapman S.B."/>
            <person name="Priest M."/>
            <person name="Young S.K."/>
            <person name="Wortman J."/>
            <person name="Nusbaum C."/>
            <person name="Birren B."/>
        </authorList>
    </citation>
    <scope>NUCLEOTIDE SEQUENCE [LARGE SCALE GENOMIC DNA]</scope>
    <source>
        <strain evidence="2 3">CBS 118157</strain>
    </source>
</reference>
<organism evidence="2 3">
    <name type="scientific">Exophiala xenobiotica</name>
    <dbReference type="NCBI Taxonomy" id="348802"/>
    <lineage>
        <taxon>Eukaryota</taxon>
        <taxon>Fungi</taxon>
        <taxon>Dikarya</taxon>
        <taxon>Ascomycota</taxon>
        <taxon>Pezizomycotina</taxon>
        <taxon>Eurotiomycetes</taxon>
        <taxon>Chaetothyriomycetidae</taxon>
        <taxon>Chaetothyriales</taxon>
        <taxon>Herpotrichiellaceae</taxon>
        <taxon>Exophiala</taxon>
    </lineage>
</organism>
<dbReference type="InterPro" id="IPR016181">
    <property type="entry name" value="Acyl_CoA_acyltransferase"/>
</dbReference>
<dbReference type="PROSITE" id="PS51186">
    <property type="entry name" value="GNAT"/>
    <property type="match status" value="1"/>
</dbReference>
<dbReference type="STRING" id="348802.A0A0D2E7Y4"/>
<gene>
    <name evidence="2" type="ORF">PV05_10234</name>
</gene>
<dbReference type="GO" id="GO:0016747">
    <property type="term" value="F:acyltransferase activity, transferring groups other than amino-acyl groups"/>
    <property type="evidence" value="ECO:0007669"/>
    <property type="project" value="InterPro"/>
</dbReference>
<dbReference type="Proteomes" id="UP000054342">
    <property type="component" value="Unassembled WGS sequence"/>
</dbReference>
<dbReference type="InterPro" id="IPR000182">
    <property type="entry name" value="GNAT_dom"/>
</dbReference>
<dbReference type="RefSeq" id="XP_013312107.1">
    <property type="nucleotide sequence ID" value="XM_013456653.1"/>
</dbReference>
<evidence type="ECO:0000313" key="2">
    <source>
        <dbReference type="EMBL" id="KIW51523.1"/>
    </source>
</evidence>
<name>A0A0D2E7Y4_9EURO</name>
<dbReference type="SUPFAM" id="SSF55729">
    <property type="entry name" value="Acyl-CoA N-acyltransferases (Nat)"/>
    <property type="match status" value="1"/>
</dbReference>
<dbReference type="InterPro" id="IPR011009">
    <property type="entry name" value="Kinase-like_dom_sf"/>
</dbReference>